<dbReference type="InterPro" id="IPR029058">
    <property type="entry name" value="AB_hydrolase_fold"/>
</dbReference>
<name>A0A7N0THQ2_KALFE</name>
<organism evidence="2 3">
    <name type="scientific">Kalanchoe fedtschenkoi</name>
    <name type="common">Lavender scallops</name>
    <name type="synonym">South American air plant</name>
    <dbReference type="NCBI Taxonomy" id="63787"/>
    <lineage>
        <taxon>Eukaryota</taxon>
        <taxon>Viridiplantae</taxon>
        <taxon>Streptophyta</taxon>
        <taxon>Embryophyta</taxon>
        <taxon>Tracheophyta</taxon>
        <taxon>Spermatophyta</taxon>
        <taxon>Magnoliopsida</taxon>
        <taxon>eudicotyledons</taxon>
        <taxon>Gunneridae</taxon>
        <taxon>Pentapetalae</taxon>
        <taxon>Saxifragales</taxon>
        <taxon>Crassulaceae</taxon>
        <taxon>Kalanchoe</taxon>
    </lineage>
</organism>
<dbReference type="GO" id="GO:0009696">
    <property type="term" value="P:salicylic acid metabolic process"/>
    <property type="evidence" value="ECO:0007669"/>
    <property type="project" value="TreeGrafter"/>
</dbReference>
<dbReference type="PANTHER" id="PTHR10992:SF1032">
    <property type="entry name" value="METHYLESTERASE 17"/>
    <property type="match status" value="1"/>
</dbReference>
<proteinExistence type="predicted"/>
<dbReference type="OMA" id="SITHATH"/>
<dbReference type="InterPro" id="IPR045889">
    <property type="entry name" value="MES/HNL"/>
</dbReference>
<reference evidence="2" key="1">
    <citation type="submission" date="2021-01" db="UniProtKB">
        <authorList>
            <consortium name="EnsemblPlants"/>
        </authorList>
    </citation>
    <scope>IDENTIFICATION</scope>
</reference>
<evidence type="ECO:0000313" key="3">
    <source>
        <dbReference type="Proteomes" id="UP000594263"/>
    </source>
</evidence>
<feature type="domain" description="AB hydrolase-1" evidence="1">
    <location>
        <begin position="2"/>
        <end position="169"/>
    </location>
</feature>
<dbReference type="GO" id="GO:0080031">
    <property type="term" value="F:methyl salicylate esterase activity"/>
    <property type="evidence" value="ECO:0007669"/>
    <property type="project" value="TreeGrafter"/>
</dbReference>
<dbReference type="EnsemblPlants" id="Kaladp0037s0216.1.v1.1">
    <property type="protein sequence ID" value="Kaladp0037s0216.1.v1.1"/>
    <property type="gene ID" value="Kaladp0037s0216.v1.1"/>
</dbReference>
<dbReference type="GO" id="GO:0080030">
    <property type="term" value="F:methyl indole-3-acetate esterase activity"/>
    <property type="evidence" value="ECO:0007669"/>
    <property type="project" value="TreeGrafter"/>
</dbReference>
<protein>
    <recommendedName>
        <fullName evidence="1">AB hydrolase-1 domain-containing protein</fullName>
    </recommendedName>
</protein>
<evidence type="ECO:0000313" key="2">
    <source>
        <dbReference type="EnsemblPlants" id="Kaladp0037s0216.1.v1.1"/>
    </source>
</evidence>
<dbReference type="Gramene" id="Kaladp0037s0216.1.v1.1">
    <property type="protein sequence ID" value="Kaladp0037s0216.1.v1.1"/>
    <property type="gene ID" value="Kaladp0037s0216.v1.1"/>
</dbReference>
<dbReference type="AlphaFoldDB" id="A0A7N0THQ2"/>
<dbReference type="GO" id="GO:0009694">
    <property type="term" value="P:jasmonic acid metabolic process"/>
    <property type="evidence" value="ECO:0007669"/>
    <property type="project" value="TreeGrafter"/>
</dbReference>
<dbReference type="Proteomes" id="UP000594263">
    <property type="component" value="Unplaced"/>
</dbReference>
<keyword evidence="3" id="KW-1185">Reference proteome</keyword>
<dbReference type="InterPro" id="IPR000073">
    <property type="entry name" value="AB_hydrolase_1"/>
</dbReference>
<dbReference type="SUPFAM" id="SSF53474">
    <property type="entry name" value="alpha/beta-Hydrolases"/>
    <property type="match status" value="1"/>
</dbReference>
<dbReference type="PANTHER" id="PTHR10992">
    <property type="entry name" value="METHYLESTERASE FAMILY MEMBER"/>
    <property type="match status" value="1"/>
</dbReference>
<evidence type="ECO:0000259" key="1">
    <source>
        <dbReference type="Pfam" id="PF12697"/>
    </source>
</evidence>
<accession>A0A7N0THQ2</accession>
<dbReference type="Gene3D" id="3.40.50.1820">
    <property type="entry name" value="alpha/beta hydrolase"/>
    <property type="match status" value="1"/>
</dbReference>
<dbReference type="GO" id="GO:0080032">
    <property type="term" value="F:methyl jasmonate esterase activity"/>
    <property type="evidence" value="ECO:0007669"/>
    <property type="project" value="TreeGrafter"/>
</dbReference>
<sequence length="186" mass="20451">MKVILVGHSAGGLSVTRASHVFKDKISLAIYVGATMLRNGFSHPEDIKIGVPDLSKYGDVYNLGFGNGAEHPPTSALVKKEFQRKIIYHMSPHEDSTLAAMLVQPGPLQAILEAKFDEGPAVEAVPRVFIKTLRDRVVTPDQQDAMIRKWRPGHVYSLDSDHSPFFSAPFLLFGLLIKATAFLPTI</sequence>
<dbReference type="Pfam" id="PF12697">
    <property type="entry name" value="Abhydrolase_6"/>
    <property type="match status" value="1"/>
</dbReference>